<sequence>MHTFSNNRPALVISTKGLCPFKSRLGRVYKKRQVWLGDNGDAASSAGEEQTATPSSDDVEQTIVQNASDVVQPAALSTDSKQPAASSTGGSTEDGLTDHTGTGVDQGTDPRTDGVAEDGTNASSDVQHTVLSSDGIKEAGLAKQALTGAANVKRPTSQGTSAADSAFAISQQVAWPGAQPALGIGASALTLSLGYYSTGSFAPPANTPSTCQLSGDTEQWVNTVGYAAGGQVDLAEISSMEVNAIDMEADTEGIMYSSADSNGRLNMDTGPDSNGRINTGTSADSGASFGSATGSTNPVPYIVQAARRDWDHGSNSSAGSSSGAYPDVAGSFSWTHGDNPVEYMDLETDFYTPTAASSGYGSNLGAGFGQVPAPPQRLAATILSTGQRR</sequence>
<comment type="caution">
    <text evidence="2">The sequence shown here is derived from an EMBL/GenBank/DDBJ whole genome shotgun (WGS) entry which is preliminary data.</text>
</comment>
<feature type="region of interest" description="Disordered" evidence="1">
    <location>
        <begin position="71"/>
        <end position="126"/>
    </location>
</feature>
<feature type="region of interest" description="Disordered" evidence="1">
    <location>
        <begin position="269"/>
        <end position="295"/>
    </location>
</feature>
<name>A0A9W8GWK0_9FUNG</name>
<accession>A0A9W8GWK0</accession>
<organism evidence="2 3">
    <name type="scientific">Coemansia pectinata</name>
    <dbReference type="NCBI Taxonomy" id="1052879"/>
    <lineage>
        <taxon>Eukaryota</taxon>
        <taxon>Fungi</taxon>
        <taxon>Fungi incertae sedis</taxon>
        <taxon>Zoopagomycota</taxon>
        <taxon>Kickxellomycotina</taxon>
        <taxon>Kickxellomycetes</taxon>
        <taxon>Kickxellales</taxon>
        <taxon>Kickxellaceae</taxon>
        <taxon>Coemansia</taxon>
    </lineage>
</organism>
<gene>
    <name evidence="2" type="ORF">GGI19_002228</name>
</gene>
<evidence type="ECO:0000256" key="1">
    <source>
        <dbReference type="SAM" id="MobiDB-lite"/>
    </source>
</evidence>
<evidence type="ECO:0000313" key="2">
    <source>
        <dbReference type="EMBL" id="KAJ2754668.1"/>
    </source>
</evidence>
<feature type="compositionally biased region" description="Polar residues" evidence="1">
    <location>
        <begin position="71"/>
        <end position="91"/>
    </location>
</feature>
<reference evidence="2" key="1">
    <citation type="submission" date="2022-07" db="EMBL/GenBank/DDBJ databases">
        <title>Phylogenomic reconstructions and comparative analyses of Kickxellomycotina fungi.</title>
        <authorList>
            <person name="Reynolds N.K."/>
            <person name="Stajich J.E."/>
            <person name="Barry K."/>
            <person name="Grigoriev I.V."/>
            <person name="Crous P."/>
            <person name="Smith M.E."/>
        </authorList>
    </citation>
    <scope>NUCLEOTIDE SEQUENCE</scope>
    <source>
        <strain evidence="2">BCRC 34297</strain>
    </source>
</reference>
<keyword evidence="3" id="KW-1185">Reference proteome</keyword>
<dbReference type="AlphaFoldDB" id="A0A9W8GWK0"/>
<protein>
    <submittedName>
        <fullName evidence="2">Uncharacterized protein</fullName>
    </submittedName>
</protein>
<dbReference type="EMBL" id="JANBUH010000102">
    <property type="protein sequence ID" value="KAJ2754668.1"/>
    <property type="molecule type" value="Genomic_DNA"/>
</dbReference>
<feature type="compositionally biased region" description="Low complexity" evidence="1">
    <location>
        <begin position="279"/>
        <end position="295"/>
    </location>
</feature>
<evidence type="ECO:0000313" key="3">
    <source>
        <dbReference type="Proteomes" id="UP001140011"/>
    </source>
</evidence>
<dbReference type="Proteomes" id="UP001140011">
    <property type="component" value="Unassembled WGS sequence"/>
</dbReference>
<proteinExistence type="predicted"/>